<dbReference type="InterPro" id="IPR002016">
    <property type="entry name" value="Haem_peroxidase"/>
</dbReference>
<accession>A0A835JJS1</accession>
<feature type="site" description="Transition state stabilizer" evidence="19">
    <location>
        <position position="381"/>
    </location>
</feature>
<evidence type="ECO:0000256" key="4">
    <source>
        <dbReference type="ARBA" id="ARBA00012313"/>
    </source>
</evidence>
<dbReference type="InterPro" id="IPR019794">
    <property type="entry name" value="Peroxidases_AS"/>
</dbReference>
<reference evidence="24 25" key="1">
    <citation type="submission" date="2020-10" db="EMBL/GenBank/DDBJ databases">
        <title>Plant Genome Project.</title>
        <authorList>
            <person name="Zhang R.-G."/>
        </authorList>
    </citation>
    <scope>NUCLEOTIDE SEQUENCE [LARGE SCALE GENOMIC DNA]</scope>
    <source>
        <strain evidence="24">FAFU-HL-1</strain>
        <tissue evidence="24">Leaf</tissue>
    </source>
</reference>
<dbReference type="PRINTS" id="PR00458">
    <property type="entry name" value="PEROXIDASE"/>
</dbReference>
<protein>
    <recommendedName>
        <fullName evidence="4">peroxidase</fullName>
        <ecNumber evidence="4">1.11.1.7</ecNumber>
    </recommendedName>
</protein>
<dbReference type="InterPro" id="IPR019793">
    <property type="entry name" value="Peroxidases_heam-ligand_BS"/>
</dbReference>
<evidence type="ECO:0000256" key="21">
    <source>
        <dbReference type="SAM" id="Phobius"/>
    </source>
</evidence>
<dbReference type="GO" id="GO:0140825">
    <property type="term" value="F:lactoperoxidase activity"/>
    <property type="evidence" value="ECO:0007669"/>
    <property type="project" value="UniProtKB-EC"/>
</dbReference>
<keyword evidence="15" id="KW-0376">Hydrogen peroxide</keyword>
<gene>
    <name evidence="24" type="ORF">SADUNF_Sadunf11G0013900</name>
</gene>
<feature type="disulfide bond" evidence="20">
    <location>
        <begin position="438"/>
        <end position="639"/>
    </location>
</feature>
<dbReference type="InterPro" id="IPR010255">
    <property type="entry name" value="Haem_peroxidase_sf"/>
</dbReference>
<dbReference type="PANTHER" id="PTHR31235">
    <property type="entry name" value="PEROXIDASE 25-RELATED"/>
    <property type="match status" value="1"/>
</dbReference>
<evidence type="ECO:0000256" key="15">
    <source>
        <dbReference type="ARBA" id="ARBA00023324"/>
    </source>
</evidence>
<comment type="catalytic activity">
    <reaction evidence="1">
        <text>2 a phenolic donor + H2O2 = 2 a phenolic radical donor + 2 H2O</text>
        <dbReference type="Rhea" id="RHEA:56136"/>
        <dbReference type="ChEBI" id="CHEBI:15377"/>
        <dbReference type="ChEBI" id="CHEBI:16240"/>
        <dbReference type="ChEBI" id="CHEBI:139520"/>
        <dbReference type="ChEBI" id="CHEBI:139521"/>
        <dbReference type="EC" id="1.11.1.7"/>
    </reaction>
</comment>
<keyword evidence="21" id="KW-0812">Transmembrane</keyword>
<sequence length="643" mass="69790">MASSKLSPCLILLQLIFLVFFLNSANAQLKVGFYKDTCPQAEAIVKKVMDQVMKVAPSLSGPLLRMHFHDCFVRGCDGSVLLNSSTGQAEKDSPPNLSLRGYQVIDRVKTALEKECPGVVSCADALAIVARDVTVATMGPFWEVETGRRDGRVSNISEPLTNLPPFSANISQLISMFRSKGLSVKDLVVLSGGHTIGTSHCSSFTSRLYNSTGKDGTDPTLDSEYIVKLKSKCKVGDQTTLVEMDPGSVRTFDNSYYTLVAKRRGLFQSDAALLDSSETKAYVKLQSAATHRSTFFKDFGVSMINMGRVGVLTGKAGEIRKLSASVIFLQLIFLLFVFNSANAQLKVGFYKDTCPQAEAIVKKVMDQVMKVAPSLSGPLLRMHFHDCFVRGCDGSVLLNSSTGQAEKDSPPNLSLRGYQVIDRVKTALEKECPGVVSCADALAIVARDVTVATMGPFWEVETGRRDGRVSNFSEPLTNLPPFFANISQLISMFGSKGLSVKDLVVLSGGHTIGTSHCSSFTSRLYNSTGKDGTDPTLDSEYIAKLKSKCKVGDQTTLVEMDPGSVRTFDNSYYTLVAKRRGLFQSDAALLDNSETKAYVKLQAAATHRSTFFKDFGVSMINMGRVGVLTGKAGEIRKVCSKIN</sequence>
<evidence type="ECO:0000256" key="18">
    <source>
        <dbReference type="PIRSR" id="PIRSR600823-3"/>
    </source>
</evidence>
<dbReference type="OrthoDB" id="2113341at2759"/>
<feature type="chain" id="PRO_5032867235" description="peroxidase" evidence="22">
    <location>
        <begin position="28"/>
        <end position="643"/>
    </location>
</feature>
<dbReference type="EC" id="1.11.1.7" evidence="4"/>
<evidence type="ECO:0000256" key="13">
    <source>
        <dbReference type="ARBA" id="ARBA00023157"/>
    </source>
</evidence>
<keyword evidence="11" id="KW-0560">Oxidoreductase</keyword>
<feature type="binding site" evidence="18">
    <location>
        <position position="406"/>
    </location>
    <ligand>
        <name>Ca(2+)</name>
        <dbReference type="ChEBI" id="CHEBI:29108"/>
        <label>1</label>
    </ligand>
</feature>
<dbReference type="SUPFAM" id="SSF48113">
    <property type="entry name" value="Heme-dependent peroxidases"/>
    <property type="match status" value="2"/>
</dbReference>
<dbReference type="Gene3D" id="1.10.420.10">
    <property type="entry name" value="Peroxidase, domain 2"/>
    <property type="match status" value="2"/>
</dbReference>
<keyword evidence="21" id="KW-1133">Transmembrane helix</keyword>
<evidence type="ECO:0000256" key="17">
    <source>
        <dbReference type="PIRSR" id="PIRSR600823-2"/>
    </source>
</evidence>
<keyword evidence="7" id="KW-0349">Heme</keyword>
<comment type="caution">
    <text evidence="24">The sequence shown here is derived from an EMBL/GenBank/DDBJ whole genome shotgun (WGS) entry which is preliminary data.</text>
</comment>
<keyword evidence="6" id="KW-0575">Peroxidase</keyword>
<evidence type="ECO:0000256" key="3">
    <source>
        <dbReference type="ARBA" id="ARBA00006873"/>
    </source>
</evidence>
<feature type="binding site" evidence="18">
    <location>
        <position position="386"/>
    </location>
    <ligand>
        <name>Ca(2+)</name>
        <dbReference type="ChEBI" id="CHEBI:29108"/>
        <label>1</label>
    </ligand>
</feature>
<feature type="binding site" evidence="18">
    <location>
        <position position="511"/>
    </location>
    <ligand>
        <name>Ca(2+)</name>
        <dbReference type="ChEBI" id="CHEBI:29108"/>
        <label>2</label>
    </ligand>
</feature>
<feature type="transmembrane region" description="Helical" evidence="21">
    <location>
        <begin position="322"/>
        <end position="341"/>
    </location>
</feature>
<feature type="binding site" evidence="18">
    <location>
        <position position="391"/>
    </location>
    <ligand>
        <name>Ca(2+)</name>
        <dbReference type="ChEBI" id="CHEBI:29108"/>
        <label>1</label>
    </ligand>
</feature>
<dbReference type="GO" id="GO:0006979">
    <property type="term" value="P:response to oxidative stress"/>
    <property type="evidence" value="ECO:0007669"/>
    <property type="project" value="InterPro"/>
</dbReference>
<feature type="binding site" evidence="18">
    <location>
        <position position="393"/>
    </location>
    <ligand>
        <name>Ca(2+)</name>
        <dbReference type="ChEBI" id="CHEBI:29108"/>
        <label>1</label>
    </ligand>
</feature>
<feature type="binding site" evidence="18">
    <location>
        <position position="395"/>
    </location>
    <ligand>
        <name>Ca(2+)</name>
        <dbReference type="ChEBI" id="CHEBI:29108"/>
        <label>1</label>
    </ligand>
</feature>
<feature type="binding site" evidence="18">
    <location>
        <position position="569"/>
    </location>
    <ligand>
        <name>Ca(2+)</name>
        <dbReference type="ChEBI" id="CHEBI:29108"/>
        <label>2</label>
    </ligand>
</feature>
<dbReference type="FunFam" id="1.10.420.10:FF:000008">
    <property type="entry name" value="Peroxidase"/>
    <property type="match status" value="2"/>
</dbReference>
<keyword evidence="13 20" id="KW-1015">Disulfide bond</keyword>
<evidence type="ECO:0000256" key="20">
    <source>
        <dbReference type="PIRSR" id="PIRSR600823-5"/>
    </source>
</evidence>
<comment type="function">
    <text evidence="2">Removal of H(2)O(2), oxidation of toxic reductants, biosynthesis and degradation of lignin, suberization, auxin catabolism, response to environmental stresses such as wounding, pathogen attack and oxidative stress. These functions might be dependent on each isozyme/isoform in each plant tissue.</text>
</comment>
<dbReference type="PRINTS" id="PR00461">
    <property type="entry name" value="PLPEROXIDASE"/>
</dbReference>
<evidence type="ECO:0000313" key="25">
    <source>
        <dbReference type="Proteomes" id="UP000657918"/>
    </source>
</evidence>
<feature type="signal peptide" evidence="22">
    <location>
        <begin position="1"/>
        <end position="27"/>
    </location>
</feature>
<dbReference type="GO" id="GO:0020037">
    <property type="term" value="F:heme binding"/>
    <property type="evidence" value="ECO:0007669"/>
    <property type="project" value="InterPro"/>
</dbReference>
<evidence type="ECO:0000256" key="5">
    <source>
        <dbReference type="ARBA" id="ARBA00022525"/>
    </source>
</evidence>
<keyword evidence="8 18" id="KW-0479">Metal-binding</keyword>
<dbReference type="InterPro" id="IPR000823">
    <property type="entry name" value="Peroxidase_pln"/>
</dbReference>
<feature type="disulfide bond" evidence="20">
    <location>
        <begin position="517"/>
        <end position="549"/>
    </location>
</feature>
<feature type="domain" description="Plant heme peroxidase family profile" evidence="23">
    <location>
        <begin position="344"/>
        <end position="643"/>
    </location>
</feature>
<comment type="cofactor">
    <cofactor evidence="18">
        <name>heme b</name>
        <dbReference type="ChEBI" id="CHEBI:60344"/>
    </cofactor>
    <text evidence="18">Binds 1 heme b (iron(II)-protoporphyrin IX) group per subunit.</text>
</comment>
<keyword evidence="5" id="KW-0964">Secreted</keyword>
<feature type="binding site" evidence="18">
    <location>
        <position position="561"/>
    </location>
    <ligand>
        <name>Ca(2+)</name>
        <dbReference type="ChEBI" id="CHEBI:29108"/>
        <label>2</label>
    </ligand>
</feature>
<organism evidence="24 25">
    <name type="scientific">Salix dunnii</name>
    <dbReference type="NCBI Taxonomy" id="1413687"/>
    <lineage>
        <taxon>Eukaryota</taxon>
        <taxon>Viridiplantae</taxon>
        <taxon>Streptophyta</taxon>
        <taxon>Embryophyta</taxon>
        <taxon>Tracheophyta</taxon>
        <taxon>Spermatophyta</taxon>
        <taxon>Magnoliopsida</taxon>
        <taxon>eudicotyledons</taxon>
        <taxon>Gunneridae</taxon>
        <taxon>Pentapetalae</taxon>
        <taxon>rosids</taxon>
        <taxon>fabids</taxon>
        <taxon>Malpighiales</taxon>
        <taxon>Salicaceae</taxon>
        <taxon>Saliceae</taxon>
        <taxon>Salix</taxon>
    </lineage>
</organism>
<evidence type="ECO:0000313" key="24">
    <source>
        <dbReference type="EMBL" id="KAF9672180.1"/>
    </source>
</evidence>
<evidence type="ECO:0000256" key="12">
    <source>
        <dbReference type="ARBA" id="ARBA00023004"/>
    </source>
</evidence>
<keyword evidence="14" id="KW-0325">Glycoprotein</keyword>
<dbReference type="GO" id="GO:0042744">
    <property type="term" value="P:hydrogen peroxide catabolic process"/>
    <property type="evidence" value="ECO:0007669"/>
    <property type="project" value="UniProtKB-KW"/>
</dbReference>
<feature type="active site" description="Proton acceptor" evidence="16">
    <location>
        <position position="385"/>
    </location>
</feature>
<evidence type="ECO:0000256" key="2">
    <source>
        <dbReference type="ARBA" id="ARBA00002322"/>
    </source>
</evidence>
<dbReference type="InterPro" id="IPR033905">
    <property type="entry name" value="Secretory_peroxidase"/>
</dbReference>
<dbReference type="Proteomes" id="UP000657918">
    <property type="component" value="Chromosome 11"/>
</dbReference>
<dbReference type="Gene3D" id="1.10.520.10">
    <property type="match status" value="2"/>
</dbReference>
<keyword evidence="9 22" id="KW-0732">Signal</keyword>
<evidence type="ECO:0000256" key="9">
    <source>
        <dbReference type="ARBA" id="ARBA00022729"/>
    </source>
</evidence>
<feature type="domain" description="Plant heme peroxidase family profile" evidence="23">
    <location>
        <begin position="28"/>
        <end position="327"/>
    </location>
</feature>
<evidence type="ECO:0000256" key="6">
    <source>
        <dbReference type="ARBA" id="ARBA00022559"/>
    </source>
</evidence>
<proteinExistence type="inferred from homology"/>
<keyword evidence="25" id="KW-1185">Reference proteome</keyword>
<evidence type="ECO:0000259" key="23">
    <source>
        <dbReference type="PROSITE" id="PS50873"/>
    </source>
</evidence>
<dbReference type="FunFam" id="1.10.520.10:FF:000001">
    <property type="entry name" value="Peroxidase"/>
    <property type="match status" value="2"/>
</dbReference>
<comment type="cofactor">
    <cofactor evidence="18">
        <name>Ca(2+)</name>
        <dbReference type="ChEBI" id="CHEBI:29108"/>
    </cofactor>
    <text evidence="18">Binds 2 calcium ions per subunit.</text>
</comment>
<keyword evidence="10 18" id="KW-0106">Calcium</keyword>
<name>A0A835JJS1_9ROSI</name>
<feature type="binding site" description="axial binding residue" evidence="18">
    <location>
        <position position="510"/>
    </location>
    <ligand>
        <name>heme b</name>
        <dbReference type="ChEBI" id="CHEBI:60344"/>
    </ligand>
    <ligandPart>
        <name>Fe</name>
        <dbReference type="ChEBI" id="CHEBI:18248"/>
    </ligandPart>
</feature>
<evidence type="ECO:0000256" key="1">
    <source>
        <dbReference type="ARBA" id="ARBA00000189"/>
    </source>
</evidence>
<evidence type="ECO:0000256" key="7">
    <source>
        <dbReference type="ARBA" id="ARBA00022617"/>
    </source>
</evidence>
<dbReference type="PROSITE" id="PS00436">
    <property type="entry name" value="PEROXIDASE_2"/>
    <property type="match status" value="2"/>
</dbReference>
<dbReference type="Pfam" id="PF00141">
    <property type="entry name" value="peroxidase"/>
    <property type="match status" value="2"/>
</dbReference>
<evidence type="ECO:0000256" key="10">
    <source>
        <dbReference type="ARBA" id="ARBA00022837"/>
    </source>
</evidence>
<evidence type="ECO:0000256" key="22">
    <source>
        <dbReference type="SAM" id="SignalP"/>
    </source>
</evidence>
<dbReference type="PROSITE" id="PS00435">
    <property type="entry name" value="PEROXIDASE_1"/>
    <property type="match status" value="2"/>
</dbReference>
<keyword evidence="12 18" id="KW-0408">Iron</keyword>
<feature type="disulfide bond" evidence="20">
    <location>
        <begin position="387"/>
        <end position="392"/>
    </location>
</feature>
<evidence type="ECO:0000256" key="16">
    <source>
        <dbReference type="PIRSR" id="PIRSR600823-1"/>
    </source>
</evidence>
<feature type="binding site" evidence="17">
    <location>
        <position position="480"/>
    </location>
    <ligand>
        <name>substrate</name>
    </ligand>
</feature>
<feature type="binding site" evidence="18">
    <location>
        <position position="389"/>
    </location>
    <ligand>
        <name>Ca(2+)</name>
        <dbReference type="ChEBI" id="CHEBI:29108"/>
        <label>1</label>
    </ligand>
</feature>
<feature type="disulfide bond" evidence="20">
    <location>
        <begin position="354"/>
        <end position="432"/>
    </location>
</feature>
<keyword evidence="21" id="KW-0472">Membrane</keyword>
<evidence type="ECO:0000256" key="8">
    <source>
        <dbReference type="ARBA" id="ARBA00022723"/>
    </source>
</evidence>
<dbReference type="AlphaFoldDB" id="A0A835JJS1"/>
<dbReference type="CDD" id="cd00693">
    <property type="entry name" value="secretory_peroxidase"/>
    <property type="match status" value="2"/>
</dbReference>
<dbReference type="EMBL" id="JADGMS010000011">
    <property type="protein sequence ID" value="KAF9672180.1"/>
    <property type="molecule type" value="Genomic_DNA"/>
</dbReference>
<dbReference type="GO" id="GO:0046872">
    <property type="term" value="F:metal ion binding"/>
    <property type="evidence" value="ECO:0007669"/>
    <property type="project" value="UniProtKB-KW"/>
</dbReference>
<evidence type="ECO:0000256" key="14">
    <source>
        <dbReference type="ARBA" id="ARBA00023180"/>
    </source>
</evidence>
<comment type="similarity">
    <text evidence="3">Belongs to the peroxidase family. Ascorbate peroxidase subfamily.</text>
</comment>
<evidence type="ECO:0000256" key="11">
    <source>
        <dbReference type="ARBA" id="ARBA00023002"/>
    </source>
</evidence>
<evidence type="ECO:0000256" key="19">
    <source>
        <dbReference type="PIRSR" id="PIRSR600823-4"/>
    </source>
</evidence>
<dbReference type="PROSITE" id="PS50873">
    <property type="entry name" value="PEROXIDASE_4"/>
    <property type="match status" value="2"/>
</dbReference>